<gene>
    <name evidence="1" type="ORF">FGIG_01379</name>
</gene>
<dbReference type="Proteomes" id="UP000316759">
    <property type="component" value="Unassembled WGS sequence"/>
</dbReference>
<proteinExistence type="predicted"/>
<dbReference type="OrthoDB" id="6283960at2759"/>
<organism evidence="1 2">
    <name type="scientific">Fasciola gigantica</name>
    <name type="common">Giant liver fluke</name>
    <dbReference type="NCBI Taxonomy" id="46835"/>
    <lineage>
        <taxon>Eukaryota</taxon>
        <taxon>Metazoa</taxon>
        <taxon>Spiralia</taxon>
        <taxon>Lophotrochozoa</taxon>
        <taxon>Platyhelminthes</taxon>
        <taxon>Trematoda</taxon>
        <taxon>Digenea</taxon>
        <taxon>Plagiorchiida</taxon>
        <taxon>Echinostomata</taxon>
        <taxon>Echinostomatoidea</taxon>
        <taxon>Fasciolidae</taxon>
        <taxon>Fasciola</taxon>
    </lineage>
</organism>
<reference evidence="1 2" key="1">
    <citation type="submission" date="2019-04" db="EMBL/GenBank/DDBJ databases">
        <title>Annotation for the trematode Fasciola gigantica.</title>
        <authorList>
            <person name="Choi Y.-J."/>
        </authorList>
    </citation>
    <scope>NUCLEOTIDE SEQUENCE [LARGE SCALE GENOMIC DNA]</scope>
    <source>
        <strain evidence="1">Uganda_cow_1</strain>
    </source>
</reference>
<dbReference type="EMBL" id="SUNJ01001015">
    <property type="protein sequence ID" value="TPP67141.1"/>
    <property type="molecule type" value="Genomic_DNA"/>
</dbReference>
<evidence type="ECO:0000313" key="1">
    <source>
        <dbReference type="EMBL" id="TPP67141.1"/>
    </source>
</evidence>
<dbReference type="AlphaFoldDB" id="A0A504Z3Z7"/>
<sequence>MNERSSADGAQAAVSVYDLDTPDRWHSNQLEQLNQTVIDVEKVLAQNCAVLSQHEERLCSLLQRSEAIEMSVCTDRTSDCFFAYMRPTSICLLIYLSAEH</sequence>
<comment type="caution">
    <text evidence="1">The sequence shown here is derived from an EMBL/GenBank/DDBJ whole genome shotgun (WGS) entry which is preliminary data.</text>
</comment>
<accession>A0A504Z3Z7</accession>
<protein>
    <submittedName>
        <fullName evidence="1">Uncharacterized protein</fullName>
    </submittedName>
</protein>
<name>A0A504Z3Z7_FASGI</name>
<keyword evidence="2" id="KW-1185">Reference proteome</keyword>
<evidence type="ECO:0000313" key="2">
    <source>
        <dbReference type="Proteomes" id="UP000316759"/>
    </source>
</evidence>